<dbReference type="Pfam" id="PF00528">
    <property type="entry name" value="BPD_transp_1"/>
    <property type="match status" value="1"/>
</dbReference>
<feature type="transmembrane region" description="Helical" evidence="7">
    <location>
        <begin position="211"/>
        <end position="232"/>
    </location>
</feature>
<evidence type="ECO:0000256" key="4">
    <source>
        <dbReference type="ARBA" id="ARBA00022692"/>
    </source>
</evidence>
<evidence type="ECO:0000313" key="9">
    <source>
        <dbReference type="EMBL" id="PWF25660.1"/>
    </source>
</evidence>
<feature type="domain" description="ABC transmembrane type-1" evidence="8">
    <location>
        <begin position="84"/>
        <end position="289"/>
    </location>
</feature>
<keyword evidence="10" id="KW-1185">Reference proteome</keyword>
<evidence type="ECO:0000256" key="6">
    <source>
        <dbReference type="ARBA" id="ARBA00023136"/>
    </source>
</evidence>
<dbReference type="CDD" id="cd06261">
    <property type="entry name" value="TM_PBP2"/>
    <property type="match status" value="1"/>
</dbReference>
<dbReference type="GO" id="GO:0005886">
    <property type="term" value="C:plasma membrane"/>
    <property type="evidence" value="ECO:0007669"/>
    <property type="project" value="UniProtKB-SubCell"/>
</dbReference>
<dbReference type="AlphaFoldDB" id="A0A2V1K519"/>
<evidence type="ECO:0000256" key="3">
    <source>
        <dbReference type="ARBA" id="ARBA00022475"/>
    </source>
</evidence>
<comment type="subcellular location">
    <subcellularLocation>
        <location evidence="1 7">Cell membrane</location>
        <topology evidence="1 7">Multi-pass membrane protein</topology>
    </subcellularLocation>
</comment>
<keyword evidence="6 7" id="KW-0472">Membrane</keyword>
<dbReference type="OrthoDB" id="9804439at2"/>
<evidence type="ECO:0000256" key="7">
    <source>
        <dbReference type="RuleBase" id="RU363032"/>
    </source>
</evidence>
<organism evidence="9 10">
    <name type="scientific">Ancrocorticia populi</name>
    <dbReference type="NCBI Taxonomy" id="2175228"/>
    <lineage>
        <taxon>Bacteria</taxon>
        <taxon>Bacillati</taxon>
        <taxon>Actinomycetota</taxon>
        <taxon>Actinomycetes</taxon>
        <taxon>Actinomycetales</taxon>
        <taxon>Actinomycetaceae</taxon>
        <taxon>Ancrocorticia</taxon>
    </lineage>
</organism>
<dbReference type="PANTHER" id="PTHR43005">
    <property type="entry name" value="BLR7065 PROTEIN"/>
    <property type="match status" value="1"/>
</dbReference>
<dbReference type="EMBL" id="QETB01000005">
    <property type="protein sequence ID" value="PWF25660.1"/>
    <property type="molecule type" value="Genomic_DNA"/>
</dbReference>
<protein>
    <submittedName>
        <fullName evidence="9">Sugar ABC transporter permease</fullName>
    </submittedName>
</protein>
<accession>A0A2V1K519</accession>
<feature type="transmembrane region" description="Helical" evidence="7">
    <location>
        <begin position="272"/>
        <end position="290"/>
    </location>
</feature>
<sequence>MSIPLVGKVKKNKSGLARAEARTAYTLVAPTLIVLLAVIGYPVVRAIIRSLYSDPVATDPEFIGLENYQNVFTGDLSESFWQATGNTLFFSATTVILEVIIGLIMAMVMNQAFKGRAVVRAAILVPWAIPTAVVAVMWRWVFNVDGIANHLIGKEILWTGAEWPAKAAIIMADVWKTAPFIALLTLAGLQAISSELYEAAKVDGAGPIRRFFSITLPLVRPALVVAVLFRLLDALRMYDLPQILTHGSNNTNTLSMLVVRQSIGALKAGQGSALSTVTFIIIFVIAFLYIRILGANVMAGHDGKDS</sequence>
<comment type="caution">
    <text evidence="9">The sequence shown here is derived from an EMBL/GenBank/DDBJ whole genome shotgun (WGS) entry which is preliminary data.</text>
</comment>
<dbReference type="Gene3D" id="1.10.3720.10">
    <property type="entry name" value="MetI-like"/>
    <property type="match status" value="1"/>
</dbReference>
<keyword evidence="2 7" id="KW-0813">Transport</keyword>
<comment type="similarity">
    <text evidence="7">Belongs to the binding-protein-dependent transport system permease family.</text>
</comment>
<keyword evidence="4 7" id="KW-0812">Transmembrane</keyword>
<proteinExistence type="inferred from homology"/>
<dbReference type="InterPro" id="IPR000515">
    <property type="entry name" value="MetI-like"/>
</dbReference>
<dbReference type="PANTHER" id="PTHR43005:SF2">
    <property type="entry name" value="INTEGRAL MEMBRANE SUGAR TRANSPORT PROTEIN"/>
    <property type="match status" value="1"/>
</dbReference>
<keyword evidence="3" id="KW-1003">Cell membrane</keyword>
<dbReference type="PROSITE" id="PS50928">
    <property type="entry name" value="ABC_TM1"/>
    <property type="match status" value="1"/>
</dbReference>
<evidence type="ECO:0000259" key="8">
    <source>
        <dbReference type="PROSITE" id="PS50928"/>
    </source>
</evidence>
<dbReference type="InterPro" id="IPR035906">
    <property type="entry name" value="MetI-like_sf"/>
</dbReference>
<feature type="transmembrane region" description="Helical" evidence="7">
    <location>
        <begin position="121"/>
        <end position="141"/>
    </location>
</feature>
<evidence type="ECO:0000313" key="10">
    <source>
        <dbReference type="Proteomes" id="UP000245283"/>
    </source>
</evidence>
<evidence type="ECO:0000256" key="5">
    <source>
        <dbReference type="ARBA" id="ARBA00022989"/>
    </source>
</evidence>
<evidence type="ECO:0000256" key="2">
    <source>
        <dbReference type="ARBA" id="ARBA00022448"/>
    </source>
</evidence>
<evidence type="ECO:0000256" key="1">
    <source>
        <dbReference type="ARBA" id="ARBA00004651"/>
    </source>
</evidence>
<keyword evidence="5 7" id="KW-1133">Transmembrane helix</keyword>
<dbReference type="SUPFAM" id="SSF161098">
    <property type="entry name" value="MetI-like"/>
    <property type="match status" value="1"/>
</dbReference>
<feature type="transmembrane region" description="Helical" evidence="7">
    <location>
        <begin position="21"/>
        <end position="44"/>
    </location>
</feature>
<dbReference type="GO" id="GO:0055085">
    <property type="term" value="P:transmembrane transport"/>
    <property type="evidence" value="ECO:0007669"/>
    <property type="project" value="InterPro"/>
</dbReference>
<name>A0A2V1K519_9ACTO</name>
<dbReference type="Proteomes" id="UP000245283">
    <property type="component" value="Unassembled WGS sequence"/>
</dbReference>
<gene>
    <name evidence="9" type="ORF">DD236_09405</name>
</gene>
<reference evidence="10" key="1">
    <citation type="submission" date="2018-05" db="EMBL/GenBank/DDBJ databases">
        <authorList>
            <person name="Li Y."/>
        </authorList>
    </citation>
    <scope>NUCLEOTIDE SEQUENCE [LARGE SCALE GENOMIC DNA]</scope>
    <source>
        <strain evidence="10">sk1b4</strain>
    </source>
</reference>
<dbReference type="RefSeq" id="WP_109094148.1">
    <property type="nucleotide sequence ID" value="NZ_JBQDCU010000059.1"/>
</dbReference>
<feature type="transmembrane region" description="Helical" evidence="7">
    <location>
        <begin position="88"/>
        <end position="109"/>
    </location>
</feature>